<reference evidence="4" key="1">
    <citation type="submission" date="2017-09" db="EMBL/GenBank/DDBJ databases">
        <title>The Reconstruction of 2,631 Draft Metagenome-Assembled Genomes from the Global Oceans.</title>
        <authorList>
            <person name="Tully B.J."/>
            <person name="Graham E.D."/>
            <person name="Heidelberg J.F."/>
        </authorList>
    </citation>
    <scope>NUCLEOTIDE SEQUENCE [LARGE SCALE GENOMIC DNA]</scope>
</reference>
<feature type="transmembrane region" description="Helical" evidence="1">
    <location>
        <begin position="113"/>
        <end position="132"/>
    </location>
</feature>
<dbReference type="GO" id="GO:0009636">
    <property type="term" value="P:response to toxic substance"/>
    <property type="evidence" value="ECO:0007669"/>
    <property type="project" value="TreeGrafter"/>
</dbReference>
<dbReference type="InterPro" id="IPR012867">
    <property type="entry name" value="DUF1648"/>
</dbReference>
<feature type="transmembrane region" description="Helical" evidence="1">
    <location>
        <begin position="7"/>
        <end position="26"/>
    </location>
</feature>
<feature type="transmembrane region" description="Helical" evidence="1">
    <location>
        <begin position="161"/>
        <end position="180"/>
    </location>
</feature>
<feature type="transmembrane region" description="Helical" evidence="1">
    <location>
        <begin position="46"/>
        <end position="67"/>
    </location>
</feature>
<keyword evidence="1" id="KW-0472">Membrane</keyword>
<gene>
    <name evidence="3" type="ORF">CL943_03740</name>
</gene>
<dbReference type="PANTHER" id="PTHR37810">
    <property type="entry name" value="IMMUNITY PROTEIN SDPI"/>
    <property type="match status" value="1"/>
</dbReference>
<feature type="domain" description="DUF1648" evidence="2">
    <location>
        <begin position="11"/>
        <end position="57"/>
    </location>
</feature>
<organism evidence="3 4">
    <name type="scientific">Candidatus Iainarchaeum sp</name>
    <dbReference type="NCBI Taxonomy" id="3101447"/>
    <lineage>
        <taxon>Archaea</taxon>
        <taxon>Candidatus Iainarchaeota</taxon>
        <taxon>Candidatus Iainarchaeia</taxon>
        <taxon>Candidatus Iainarchaeales</taxon>
        <taxon>Candidatus Iainarchaeaceae</taxon>
        <taxon>Candidatus Iainarchaeum</taxon>
    </lineage>
</organism>
<dbReference type="EMBL" id="NZBU01000012">
    <property type="protein sequence ID" value="MAG22385.1"/>
    <property type="molecule type" value="Genomic_DNA"/>
</dbReference>
<dbReference type="Pfam" id="PF07853">
    <property type="entry name" value="DUF1648"/>
    <property type="match status" value="1"/>
</dbReference>
<evidence type="ECO:0000256" key="1">
    <source>
        <dbReference type="SAM" id="Phobius"/>
    </source>
</evidence>
<dbReference type="InterPro" id="IPR026272">
    <property type="entry name" value="SdpI"/>
</dbReference>
<keyword evidence="1" id="KW-1133">Transmembrane helix</keyword>
<dbReference type="InterPro" id="IPR025962">
    <property type="entry name" value="SdpI/YhfL"/>
</dbReference>
<dbReference type="PIRSF" id="PIRSF038959">
    <property type="entry name" value="SdpI"/>
    <property type="match status" value="1"/>
</dbReference>
<proteinExistence type="predicted"/>
<feature type="transmembrane region" description="Helical" evidence="1">
    <location>
        <begin position="186"/>
        <end position="206"/>
    </location>
</feature>
<dbReference type="PANTHER" id="PTHR37810:SF5">
    <property type="entry name" value="IMMUNITY PROTEIN SDPI"/>
    <property type="match status" value="1"/>
</dbReference>
<dbReference type="Proteomes" id="UP000226592">
    <property type="component" value="Unassembled WGS sequence"/>
</dbReference>
<comment type="caution">
    <text evidence="3">The sequence shown here is derived from an EMBL/GenBank/DDBJ whole genome shotgun (WGS) entry which is preliminary data.</text>
</comment>
<sequence>MNVSKALAFALLIVAVIGGFLVYPMLPNTVPTHWNAAGQADGFGDAWVGAFAFPMIMALVFLIFIVIPKIAVFKQNLKAFEAQYWQMALVLQIFFGLFFIVTLLPNFDVNANYSQLFVLPLGFMFAAIGWLMPKFKRNFFVGIRTPWTLANDEVWDKTHELGGKLFMVAGILTILAALLIEQVVWVAVGTVLVAALAAVVYSFIVFKKTEKPSL</sequence>
<evidence type="ECO:0000259" key="2">
    <source>
        <dbReference type="Pfam" id="PF07853"/>
    </source>
</evidence>
<evidence type="ECO:0000313" key="3">
    <source>
        <dbReference type="EMBL" id="MAG22385.1"/>
    </source>
</evidence>
<protein>
    <recommendedName>
        <fullName evidence="2">DUF1648 domain-containing protein</fullName>
    </recommendedName>
</protein>
<evidence type="ECO:0000313" key="4">
    <source>
        <dbReference type="Proteomes" id="UP000226592"/>
    </source>
</evidence>
<name>A0A2D6M1R7_9ARCH</name>
<dbReference type="AlphaFoldDB" id="A0A2D6M1R7"/>
<accession>A0A2D6M1R7</accession>
<dbReference type="Pfam" id="PF13630">
    <property type="entry name" value="SdpI"/>
    <property type="match status" value="1"/>
</dbReference>
<keyword evidence="1" id="KW-0812">Transmembrane</keyword>
<feature type="transmembrane region" description="Helical" evidence="1">
    <location>
        <begin position="88"/>
        <end position="107"/>
    </location>
</feature>